<sequence length="203" mass="22343">MSRRWIQNLTRCADEYLDGIENFIEFARTHNPDRINFQKQRDCPDPSSSFVSFFSLSAVSCLIVSPLLLRKKDRAATTFEAYTFPAIAVASTAGIGPVFADSSPASFSLLQQPIPTPEMSNLIRSSKVVMTAQSSPFWTQLSSAATALTMMDHLPVGPGGPRRLRHRLHQWCNLLAPGGITAPSVPLTPHQPTLLVRRGHSQV</sequence>
<dbReference type="Proteomes" id="UP001054821">
    <property type="component" value="Chromosome 6"/>
</dbReference>
<proteinExistence type="predicted"/>
<evidence type="ECO:0000313" key="3">
    <source>
        <dbReference type="Proteomes" id="UP001054821"/>
    </source>
</evidence>
<protein>
    <submittedName>
        <fullName evidence="2">Uncharacterized protein</fullName>
    </submittedName>
</protein>
<keyword evidence="3" id="KW-1185">Reference proteome</keyword>
<keyword evidence="1" id="KW-1133">Transmembrane helix</keyword>
<keyword evidence="1" id="KW-0812">Transmembrane</keyword>
<reference evidence="2 3" key="1">
    <citation type="journal article" date="2022" name="G3 (Bethesda)">
        <title>Whole-genome sequence and methylome profiling of the almond [Prunus dulcis (Mill.) D.A. Webb] cultivar 'Nonpareil'.</title>
        <authorList>
            <person name="D'Amico-Willman K.M."/>
            <person name="Ouma W.Z."/>
            <person name="Meulia T."/>
            <person name="Sideli G.M."/>
            <person name="Gradziel T.M."/>
            <person name="Fresnedo-Ramirez J."/>
        </authorList>
    </citation>
    <scope>NUCLEOTIDE SEQUENCE [LARGE SCALE GENOMIC DNA]</scope>
    <source>
        <strain evidence="2">Clone GOH B32 T37-40</strain>
    </source>
</reference>
<name>A0AAD4VH13_PRUDU</name>
<organism evidence="2 3">
    <name type="scientific">Prunus dulcis</name>
    <name type="common">Almond</name>
    <name type="synonym">Amygdalus dulcis</name>
    <dbReference type="NCBI Taxonomy" id="3755"/>
    <lineage>
        <taxon>Eukaryota</taxon>
        <taxon>Viridiplantae</taxon>
        <taxon>Streptophyta</taxon>
        <taxon>Embryophyta</taxon>
        <taxon>Tracheophyta</taxon>
        <taxon>Spermatophyta</taxon>
        <taxon>Magnoliopsida</taxon>
        <taxon>eudicotyledons</taxon>
        <taxon>Gunneridae</taxon>
        <taxon>Pentapetalae</taxon>
        <taxon>rosids</taxon>
        <taxon>fabids</taxon>
        <taxon>Rosales</taxon>
        <taxon>Rosaceae</taxon>
        <taxon>Amygdaloideae</taxon>
        <taxon>Amygdaleae</taxon>
        <taxon>Prunus</taxon>
    </lineage>
</organism>
<keyword evidence="1" id="KW-0472">Membrane</keyword>
<gene>
    <name evidence="2" type="ORF">L3X38_033416</name>
</gene>
<dbReference type="AlphaFoldDB" id="A0AAD4VH13"/>
<dbReference type="EMBL" id="JAJFAZ020000006">
    <property type="protein sequence ID" value="KAI5324343.1"/>
    <property type="molecule type" value="Genomic_DNA"/>
</dbReference>
<evidence type="ECO:0000256" key="1">
    <source>
        <dbReference type="SAM" id="Phobius"/>
    </source>
</evidence>
<feature type="transmembrane region" description="Helical" evidence="1">
    <location>
        <begin position="50"/>
        <end position="69"/>
    </location>
</feature>
<evidence type="ECO:0000313" key="2">
    <source>
        <dbReference type="EMBL" id="KAI5324343.1"/>
    </source>
</evidence>
<comment type="caution">
    <text evidence="2">The sequence shown here is derived from an EMBL/GenBank/DDBJ whole genome shotgun (WGS) entry which is preliminary data.</text>
</comment>
<accession>A0AAD4VH13</accession>